<name>A0A0U0YWJ0_9MYCO</name>
<dbReference type="InterPro" id="IPR009057">
    <property type="entry name" value="Homeodomain-like_sf"/>
</dbReference>
<dbReference type="Gene3D" id="1.10.357.10">
    <property type="entry name" value="Tetracycline Repressor, domain 2"/>
    <property type="match status" value="1"/>
</dbReference>
<dbReference type="Proteomes" id="UP000045782">
    <property type="component" value="Unassembled WGS sequence"/>
</dbReference>
<dbReference type="SUPFAM" id="SSF46689">
    <property type="entry name" value="Homeodomain-like"/>
    <property type="match status" value="1"/>
</dbReference>
<sequence length="218" mass="23947">MKNSARASIVRMSEVVATGRRANRRGLATRESMLEAALRVLASGDPAAVSANKIAKECGATWGAVKYQFGDIDGLWAAVLQRTAERRGEQPWRNDPVGPLDQRVSAIVETLYRGLTAPDSRAIENLRRALPPEPAELERLYPRTAAELASWKHRWARACQQAFDGLEVDPVRVREVAAFIPGAMRGLVSEKQLGTYSDLEEARRGLTNAIVAYLGGHE</sequence>
<dbReference type="InterPro" id="IPR001647">
    <property type="entry name" value="HTH_TetR"/>
</dbReference>
<evidence type="ECO:0000313" key="4">
    <source>
        <dbReference type="EMBL" id="CPV63199.1"/>
    </source>
</evidence>
<dbReference type="GO" id="GO:0000976">
    <property type="term" value="F:transcription cis-regulatory region binding"/>
    <property type="evidence" value="ECO:0007669"/>
    <property type="project" value="TreeGrafter"/>
</dbReference>
<evidence type="ECO:0000256" key="1">
    <source>
        <dbReference type="ARBA" id="ARBA00023125"/>
    </source>
</evidence>
<dbReference type="PANTHER" id="PTHR30055">
    <property type="entry name" value="HTH-TYPE TRANSCRIPTIONAL REGULATOR RUTR"/>
    <property type="match status" value="1"/>
</dbReference>
<dbReference type="InterPro" id="IPR050109">
    <property type="entry name" value="HTH-type_TetR-like_transc_reg"/>
</dbReference>
<feature type="domain" description="HTH tetR-type" evidence="3">
    <location>
        <begin position="27"/>
        <end position="87"/>
    </location>
</feature>
<dbReference type="PROSITE" id="PS50977">
    <property type="entry name" value="HTH_TETR_2"/>
    <property type="match status" value="1"/>
</dbReference>
<gene>
    <name evidence="4" type="ORF">ERS075579_03551</name>
</gene>
<dbReference type="AlphaFoldDB" id="A0A0U0YWJ0"/>
<dbReference type="PANTHER" id="PTHR30055:SF146">
    <property type="entry name" value="HTH-TYPE TRANSCRIPTIONAL DUAL REGULATOR CECR"/>
    <property type="match status" value="1"/>
</dbReference>
<reference evidence="4 5" key="1">
    <citation type="submission" date="2015-03" db="EMBL/GenBank/DDBJ databases">
        <authorList>
            <person name="Murphy D."/>
        </authorList>
    </citation>
    <scope>NUCLEOTIDE SEQUENCE [LARGE SCALE GENOMIC DNA]</scope>
    <source>
        <strain evidence="4 5">PAP088</strain>
    </source>
</reference>
<protein>
    <submittedName>
        <fullName evidence="4">AcrR family transcriptional regulator</fullName>
    </submittedName>
</protein>
<evidence type="ECO:0000256" key="2">
    <source>
        <dbReference type="PROSITE-ProRule" id="PRU00335"/>
    </source>
</evidence>
<dbReference type="GO" id="GO:0003700">
    <property type="term" value="F:DNA-binding transcription factor activity"/>
    <property type="evidence" value="ECO:0007669"/>
    <property type="project" value="TreeGrafter"/>
</dbReference>
<dbReference type="Pfam" id="PF00440">
    <property type="entry name" value="TetR_N"/>
    <property type="match status" value="1"/>
</dbReference>
<feature type="DNA-binding region" description="H-T-H motif" evidence="2">
    <location>
        <begin position="50"/>
        <end position="69"/>
    </location>
</feature>
<evidence type="ECO:0000259" key="3">
    <source>
        <dbReference type="PROSITE" id="PS50977"/>
    </source>
</evidence>
<evidence type="ECO:0000313" key="5">
    <source>
        <dbReference type="Proteomes" id="UP000045782"/>
    </source>
</evidence>
<keyword evidence="1 2" id="KW-0238">DNA-binding</keyword>
<proteinExistence type="predicted"/>
<dbReference type="EMBL" id="CSWP01000007">
    <property type="protein sequence ID" value="CPV63199.1"/>
    <property type="molecule type" value="Genomic_DNA"/>
</dbReference>
<organism evidence="4 5">
    <name type="scientific">Mycobacteroides abscessus</name>
    <dbReference type="NCBI Taxonomy" id="36809"/>
    <lineage>
        <taxon>Bacteria</taxon>
        <taxon>Bacillati</taxon>
        <taxon>Actinomycetota</taxon>
        <taxon>Actinomycetes</taxon>
        <taxon>Mycobacteriales</taxon>
        <taxon>Mycobacteriaceae</taxon>
        <taxon>Mycobacteroides</taxon>
    </lineage>
</organism>
<accession>A0A0U0YWJ0</accession>